<name>A0ABS3XJF6_9ACTN</name>
<comment type="caution">
    <text evidence="2">The sequence shown here is derived from an EMBL/GenBank/DDBJ whole genome shotgun (WGS) entry which is preliminary data.</text>
</comment>
<dbReference type="Proteomes" id="UP001519064">
    <property type="component" value="Unassembled WGS sequence"/>
</dbReference>
<dbReference type="EMBL" id="JADKMA010000198">
    <property type="protein sequence ID" value="MBO8195545.1"/>
    <property type="molecule type" value="Genomic_DNA"/>
</dbReference>
<dbReference type="GO" id="GO:0032259">
    <property type="term" value="P:methylation"/>
    <property type="evidence" value="ECO:0007669"/>
    <property type="project" value="UniProtKB-KW"/>
</dbReference>
<dbReference type="Gene3D" id="3.40.50.150">
    <property type="entry name" value="Vaccinia Virus protein VP39"/>
    <property type="match status" value="1"/>
</dbReference>
<feature type="domain" description="Methyltransferase" evidence="1">
    <location>
        <begin position="65"/>
        <end position="165"/>
    </location>
</feature>
<keyword evidence="3" id="KW-1185">Reference proteome</keyword>
<evidence type="ECO:0000313" key="2">
    <source>
        <dbReference type="EMBL" id="MBO8195545.1"/>
    </source>
</evidence>
<dbReference type="RefSeq" id="WP_209242775.1">
    <property type="nucleotide sequence ID" value="NZ_JADKMA010000198.1"/>
</dbReference>
<accession>A0ABS3XJF6</accession>
<proteinExistence type="predicted"/>
<dbReference type="InterPro" id="IPR029063">
    <property type="entry name" value="SAM-dependent_MTases_sf"/>
</dbReference>
<keyword evidence="2" id="KW-0808">Transferase</keyword>
<dbReference type="SUPFAM" id="SSF53335">
    <property type="entry name" value="S-adenosyl-L-methionine-dependent methyltransferases"/>
    <property type="match status" value="1"/>
</dbReference>
<protein>
    <submittedName>
        <fullName evidence="2">Class I SAM-dependent methyltransferase</fullName>
    </submittedName>
</protein>
<dbReference type="InterPro" id="IPR041698">
    <property type="entry name" value="Methyltransf_25"/>
</dbReference>
<reference evidence="2 3" key="1">
    <citation type="submission" date="2020-11" db="EMBL/GenBank/DDBJ databases">
        <title>Streptomyces spirodelae sp. nov., isolated from duckweed.</title>
        <authorList>
            <person name="Saimee Y."/>
            <person name="Duangmal K."/>
        </authorList>
    </citation>
    <scope>NUCLEOTIDE SEQUENCE [LARGE SCALE GENOMIC DNA]</scope>
    <source>
        <strain evidence="2 3">S16-07</strain>
    </source>
</reference>
<dbReference type="GO" id="GO:0008168">
    <property type="term" value="F:methyltransferase activity"/>
    <property type="evidence" value="ECO:0007669"/>
    <property type="project" value="UniProtKB-KW"/>
</dbReference>
<dbReference type="CDD" id="cd02440">
    <property type="entry name" value="AdoMet_MTases"/>
    <property type="match status" value="1"/>
</dbReference>
<keyword evidence="2" id="KW-0489">Methyltransferase</keyword>
<gene>
    <name evidence="2" type="ORF">ITI46_28425</name>
</gene>
<evidence type="ECO:0000259" key="1">
    <source>
        <dbReference type="Pfam" id="PF13649"/>
    </source>
</evidence>
<evidence type="ECO:0000313" key="3">
    <source>
        <dbReference type="Proteomes" id="UP001519064"/>
    </source>
</evidence>
<dbReference type="Pfam" id="PF13649">
    <property type="entry name" value="Methyltransf_25"/>
    <property type="match status" value="1"/>
</dbReference>
<organism evidence="2 3">
    <name type="scientific">Streptomyces oryzae</name>
    <dbReference type="NCBI Taxonomy" id="1434886"/>
    <lineage>
        <taxon>Bacteria</taxon>
        <taxon>Bacillati</taxon>
        <taxon>Actinomycetota</taxon>
        <taxon>Actinomycetes</taxon>
        <taxon>Kitasatosporales</taxon>
        <taxon>Streptomycetaceae</taxon>
        <taxon>Streptomyces</taxon>
    </lineage>
</organism>
<sequence length="267" mass="28367">MTAAAGPGTTPVGRAPYEAHYASLLAPHYTWMLGGDLQAAVTAQLDLLRGLGLPPRQPGADSFAIDLGAGPGPGALALARLGFAEVAAVDTSEELLGELARHAAEAGAAEAVRPVRADFRDHLGTVASNSAQAVLCLGDTLPHLPHRSDVSALLVEVCGVLTRGGSFVATYREQEKVARGTDRFLPVRSTEDRILTCFLEYVDEHTLLVHDLLHTRDGAGWRLETSAYPKLRLSAGWLDAQCAEAGLRVVHHETGPRGMRVLHAVRP</sequence>